<organism evidence="5 6">
    <name type="scientific">Lacrimispora xylanisolvens</name>
    <dbReference type="NCBI Taxonomy" id="384636"/>
    <lineage>
        <taxon>Bacteria</taxon>
        <taxon>Bacillati</taxon>
        <taxon>Bacillota</taxon>
        <taxon>Clostridia</taxon>
        <taxon>Lachnospirales</taxon>
        <taxon>Lachnospiraceae</taxon>
        <taxon>Lacrimispora</taxon>
    </lineage>
</organism>
<dbReference type="PANTHER" id="PTHR43035">
    <property type="entry name" value="FATTY ACID REPRESSION MUTANT PROTEIN 2-RELATED"/>
    <property type="match status" value="1"/>
</dbReference>
<dbReference type="CDD" id="cd02140">
    <property type="entry name" value="Frm2-like"/>
    <property type="match status" value="1"/>
</dbReference>
<dbReference type="Proteomes" id="UP000237749">
    <property type="component" value="Unassembled WGS sequence"/>
</dbReference>
<dbReference type="InterPro" id="IPR000415">
    <property type="entry name" value="Nitroreductase-like"/>
</dbReference>
<proteinExistence type="predicted"/>
<keyword evidence="2" id="KW-0963">Cytoplasm</keyword>
<evidence type="ECO:0000313" key="6">
    <source>
        <dbReference type="Proteomes" id="UP000237749"/>
    </source>
</evidence>
<sequence length="191" mass="21594">MMSFIQSLEKRRTYYNINRELPVSEEEVLDIIRKVTEATPDAFNMKSARVVVALGEKQDQLWDSAYEAFGGQVDKSKTDSFKNGYGTILYFIDEELVKSYQEQFALYADNFPVWANQSNGMLQSNIWTALREAGVGASLQHYNPVINEAVARLFDIPAGWKLIGQMPFGGIGAEPDGKEKEDINKRVVVKK</sequence>
<comment type="caution">
    <text evidence="5">The sequence shown here is derived from an EMBL/GenBank/DDBJ whole genome shotgun (WGS) entry which is preliminary data.</text>
</comment>
<keyword evidence="3" id="KW-0560">Oxidoreductase</keyword>
<dbReference type="FunFam" id="3.40.109.10:FF:000001">
    <property type="entry name" value="Nitroreductase family"/>
    <property type="match status" value="1"/>
</dbReference>
<dbReference type="Pfam" id="PF00881">
    <property type="entry name" value="Nitroreductase"/>
    <property type="match status" value="1"/>
</dbReference>
<dbReference type="InterPro" id="IPR029479">
    <property type="entry name" value="Nitroreductase"/>
</dbReference>
<comment type="subcellular location">
    <subcellularLocation>
        <location evidence="1">Cytoplasm</location>
    </subcellularLocation>
</comment>
<protein>
    <recommendedName>
        <fullName evidence="4">Nitroreductase domain-containing protein</fullName>
    </recommendedName>
</protein>
<dbReference type="AlphaFoldDB" id="A0A2S6HXR5"/>
<evidence type="ECO:0000259" key="4">
    <source>
        <dbReference type="Pfam" id="PF00881"/>
    </source>
</evidence>
<evidence type="ECO:0000256" key="1">
    <source>
        <dbReference type="ARBA" id="ARBA00004496"/>
    </source>
</evidence>
<dbReference type="PANTHER" id="PTHR43035:SF1">
    <property type="entry name" value="FATTY ACID REPRESSION MUTANT PROTEIN 2-RELATED"/>
    <property type="match status" value="1"/>
</dbReference>
<dbReference type="GO" id="GO:0034599">
    <property type="term" value="P:cellular response to oxidative stress"/>
    <property type="evidence" value="ECO:0007669"/>
    <property type="project" value="InterPro"/>
</dbReference>
<dbReference type="GO" id="GO:0016491">
    <property type="term" value="F:oxidoreductase activity"/>
    <property type="evidence" value="ECO:0007669"/>
    <property type="project" value="UniProtKB-KW"/>
</dbReference>
<dbReference type="GO" id="GO:0005737">
    <property type="term" value="C:cytoplasm"/>
    <property type="evidence" value="ECO:0007669"/>
    <property type="project" value="UniProtKB-SubCell"/>
</dbReference>
<dbReference type="SUPFAM" id="SSF55469">
    <property type="entry name" value="FMN-dependent nitroreductase-like"/>
    <property type="match status" value="1"/>
</dbReference>
<accession>A0A2S6HXR5</accession>
<feature type="domain" description="Nitroreductase" evidence="4">
    <location>
        <begin position="9"/>
        <end position="169"/>
    </location>
</feature>
<evidence type="ECO:0000313" key="5">
    <source>
        <dbReference type="EMBL" id="PPK82703.1"/>
    </source>
</evidence>
<gene>
    <name evidence="5" type="ORF">BXY41_102393</name>
</gene>
<dbReference type="EMBL" id="PTJA01000002">
    <property type="protein sequence ID" value="PPK82703.1"/>
    <property type="molecule type" value="Genomic_DNA"/>
</dbReference>
<dbReference type="RefSeq" id="WP_341457803.1">
    <property type="nucleotide sequence ID" value="NZ_PTJA01000002.1"/>
</dbReference>
<dbReference type="Gene3D" id="3.40.109.10">
    <property type="entry name" value="NADH Oxidase"/>
    <property type="match status" value="1"/>
</dbReference>
<name>A0A2S6HXR5_9FIRM</name>
<keyword evidence="6" id="KW-1185">Reference proteome</keyword>
<dbReference type="InterPro" id="IPR033877">
    <property type="entry name" value="Frm2/Hbn1"/>
</dbReference>
<evidence type="ECO:0000256" key="3">
    <source>
        <dbReference type="ARBA" id="ARBA00023002"/>
    </source>
</evidence>
<reference evidence="5 6" key="1">
    <citation type="submission" date="2018-02" db="EMBL/GenBank/DDBJ databases">
        <title>Genomic Encyclopedia of Archaeal and Bacterial Type Strains, Phase II (KMG-II): from individual species to whole genera.</title>
        <authorList>
            <person name="Goeker M."/>
        </authorList>
    </citation>
    <scope>NUCLEOTIDE SEQUENCE [LARGE SCALE GENOMIC DNA]</scope>
    <source>
        <strain evidence="5 6">DSM 3808</strain>
    </source>
</reference>
<evidence type="ECO:0000256" key="2">
    <source>
        <dbReference type="ARBA" id="ARBA00022490"/>
    </source>
</evidence>